<reference evidence="2" key="1">
    <citation type="submission" date="2017-02" db="EMBL/GenBank/DDBJ databases">
        <title>Delineation of Paenibacillus larvae strains originating from foulbrood outbreaks.</title>
        <authorList>
            <person name="Beims H."/>
            <person name="Bunk B."/>
            <person name="Sproeer C."/>
            <person name="Mohr K.I."/>
            <person name="Pradella S."/>
            <person name="Guenther G."/>
            <person name="Rohde M."/>
            <person name="von der Ohe W."/>
            <person name="Steinert M."/>
        </authorList>
    </citation>
    <scope>NUCLEOTIDE SEQUENCE [LARGE SCALE GENOMIC DNA]</scope>
    <source>
        <strain evidence="2">Eric_III</strain>
        <plasmid evidence="2">Plasmid unnamed3</plasmid>
    </source>
</reference>
<keyword evidence="1" id="KW-0614">Plasmid</keyword>
<accession>A0A2L1UKP1</accession>
<proteinExistence type="predicted"/>
<dbReference type="GeneID" id="64221178"/>
<dbReference type="RefSeq" id="WP_077997787.1">
    <property type="nucleotide sequence ID" value="NZ_CP019658.1"/>
</dbReference>
<gene>
    <name evidence="1" type="ORF">ERICIII_05027</name>
</gene>
<organism evidence="1 2">
    <name type="scientific">Paenibacillus larvae subsp. larvae</name>
    <dbReference type="NCBI Taxonomy" id="147375"/>
    <lineage>
        <taxon>Bacteria</taxon>
        <taxon>Bacillati</taxon>
        <taxon>Bacillota</taxon>
        <taxon>Bacilli</taxon>
        <taxon>Bacillales</taxon>
        <taxon>Paenibacillaceae</taxon>
        <taxon>Paenibacillus</taxon>
    </lineage>
</organism>
<sequence>MKTCPYCGLSVKFLEEDIAFCEFCSLEMSSEYLNINGSRRKMDPDPYISLDKISEMSTSVLFTASAYELVIMLYLLRRERRERYELLKTANKVLELDRDTFESMAAETADNYEFWTRKIFVIENVLIEKIGYVPRRITDAFLKEWKEKILTSNKSLKPMVIRKKEGEGAL</sequence>
<dbReference type="Proteomes" id="UP000239833">
    <property type="component" value="Plasmid unnamed3"/>
</dbReference>
<dbReference type="AlphaFoldDB" id="A0A2L1UKP1"/>
<name>A0A2L1UKP1_9BACL</name>
<evidence type="ECO:0000313" key="1">
    <source>
        <dbReference type="EMBL" id="AVF29026.1"/>
    </source>
</evidence>
<evidence type="ECO:0000313" key="2">
    <source>
        <dbReference type="Proteomes" id="UP000239833"/>
    </source>
</evidence>
<protein>
    <submittedName>
        <fullName evidence="1">Uncharacterized protein</fullName>
    </submittedName>
</protein>
<geneLocation type="plasmid" evidence="1">
    <name>unnamed3</name>
</geneLocation>
<dbReference type="EMBL" id="CP019658">
    <property type="protein sequence ID" value="AVF29026.1"/>
    <property type="molecule type" value="Genomic_DNA"/>
</dbReference>